<organism evidence="3 4">
    <name type="scientific">Zymoseptoria tritici (strain ST99CH_3D7)</name>
    <dbReference type="NCBI Taxonomy" id="1276538"/>
    <lineage>
        <taxon>Eukaryota</taxon>
        <taxon>Fungi</taxon>
        <taxon>Dikarya</taxon>
        <taxon>Ascomycota</taxon>
        <taxon>Pezizomycotina</taxon>
        <taxon>Dothideomycetes</taxon>
        <taxon>Dothideomycetidae</taxon>
        <taxon>Mycosphaerellales</taxon>
        <taxon>Mycosphaerellaceae</taxon>
        <taxon>Zymoseptoria</taxon>
    </lineage>
</organism>
<keyword evidence="4" id="KW-1185">Reference proteome</keyword>
<protein>
    <recommendedName>
        <fullName evidence="2">Rad60/SUMO-like domain-containing protein</fullName>
    </recommendedName>
</protein>
<dbReference type="InterPro" id="IPR022617">
    <property type="entry name" value="Rad60/SUMO-like_dom"/>
</dbReference>
<dbReference type="Proteomes" id="UP000215127">
    <property type="component" value="Chromosome 3"/>
</dbReference>
<proteinExistence type="predicted"/>
<evidence type="ECO:0000256" key="1">
    <source>
        <dbReference type="SAM" id="MobiDB-lite"/>
    </source>
</evidence>
<dbReference type="EMBL" id="LT853694">
    <property type="protein sequence ID" value="SMQ48691.1"/>
    <property type="molecule type" value="Genomic_DNA"/>
</dbReference>
<feature type="compositionally biased region" description="Basic and acidic residues" evidence="1">
    <location>
        <begin position="21"/>
        <end position="39"/>
    </location>
</feature>
<evidence type="ECO:0000259" key="2">
    <source>
        <dbReference type="Pfam" id="PF11976"/>
    </source>
</evidence>
<reference evidence="3 4" key="1">
    <citation type="submission" date="2016-06" db="EMBL/GenBank/DDBJ databases">
        <authorList>
            <person name="Kjaerup R.B."/>
            <person name="Dalgaard T.S."/>
            <person name="Juul-Madsen H.R."/>
        </authorList>
    </citation>
    <scope>NUCLEOTIDE SEQUENCE [LARGE SCALE GENOMIC DNA]</scope>
</reference>
<dbReference type="STRING" id="1276538.A0A1X7RNA8"/>
<accession>A0A1X7RNA8</accession>
<dbReference type="Pfam" id="PF11976">
    <property type="entry name" value="Rad60-SLD"/>
    <property type="match status" value="1"/>
</dbReference>
<sequence length="122" mass="13608">MPTSIPFRPIGGPHAIAGDGHAVEEKPSTTRARTDSSDKQYAEEAAQYVTITFSDKGDAQVQFKIKRTTRLGRAMTAFCYHTKCDMPRFIFAGAHVTFDDTPEKLEMIDGDIVEVYYEIRGS</sequence>
<evidence type="ECO:0000313" key="4">
    <source>
        <dbReference type="Proteomes" id="UP000215127"/>
    </source>
</evidence>
<dbReference type="PANTHER" id="PTHR10562">
    <property type="entry name" value="SMALL UBIQUITIN-RELATED MODIFIER"/>
    <property type="match status" value="1"/>
</dbReference>
<feature type="domain" description="Rad60/SUMO-like" evidence="2">
    <location>
        <begin position="50"/>
        <end position="116"/>
    </location>
</feature>
<gene>
    <name evidence="3" type="ORF">ZT3D7_G3841</name>
</gene>
<dbReference type="Gene3D" id="3.10.20.90">
    <property type="entry name" value="Phosphatidylinositol 3-kinase Catalytic Subunit, Chain A, domain 1"/>
    <property type="match status" value="1"/>
</dbReference>
<dbReference type="InterPro" id="IPR029071">
    <property type="entry name" value="Ubiquitin-like_domsf"/>
</dbReference>
<evidence type="ECO:0000313" key="3">
    <source>
        <dbReference type="EMBL" id="SMQ48691.1"/>
    </source>
</evidence>
<dbReference type="AlphaFoldDB" id="A0A1X7RNA8"/>
<feature type="region of interest" description="Disordered" evidence="1">
    <location>
        <begin position="1"/>
        <end position="39"/>
    </location>
</feature>
<dbReference type="SUPFAM" id="SSF54236">
    <property type="entry name" value="Ubiquitin-like"/>
    <property type="match status" value="1"/>
</dbReference>
<name>A0A1X7RNA8_ZYMT9</name>